<dbReference type="HAMAP" id="MF_01813">
    <property type="entry name" value="MenG_UbiE_methyltr"/>
    <property type="match status" value="1"/>
</dbReference>
<dbReference type="InterPro" id="IPR029063">
    <property type="entry name" value="SAM-dependent_MTases_sf"/>
</dbReference>
<proteinExistence type="inferred from homology"/>
<dbReference type="PANTHER" id="PTHR43591">
    <property type="entry name" value="METHYLTRANSFERASE"/>
    <property type="match status" value="1"/>
</dbReference>
<keyword evidence="3 5" id="KW-0808">Transferase</keyword>
<evidence type="ECO:0000256" key="3">
    <source>
        <dbReference type="ARBA" id="ARBA00022679"/>
    </source>
</evidence>
<dbReference type="GO" id="GO:0009234">
    <property type="term" value="P:menaquinone biosynthetic process"/>
    <property type="evidence" value="ECO:0007669"/>
    <property type="project" value="UniProtKB-UniRule"/>
</dbReference>
<dbReference type="InterPro" id="IPR023576">
    <property type="entry name" value="UbiE/COQ5_MeTrFase_CS"/>
</dbReference>
<dbReference type="UniPathway" id="UPA00079">
    <property type="reaction ID" value="UER00169"/>
</dbReference>
<dbReference type="EMBL" id="SETE01000002">
    <property type="protein sequence ID" value="RYM35025.1"/>
    <property type="molecule type" value="Genomic_DNA"/>
</dbReference>
<feature type="binding site" evidence="5">
    <location>
        <position position="89"/>
    </location>
    <ligand>
        <name>S-adenosyl-L-methionine</name>
        <dbReference type="ChEBI" id="CHEBI:59789"/>
    </ligand>
</feature>
<dbReference type="EC" id="2.1.1.163" evidence="5"/>
<dbReference type="RefSeq" id="WP_130093033.1">
    <property type="nucleotide sequence ID" value="NZ_SETE01000002.1"/>
</dbReference>
<dbReference type="AlphaFoldDB" id="A0A4Q4KNP0"/>
<dbReference type="GO" id="GO:0032259">
    <property type="term" value="P:methylation"/>
    <property type="evidence" value="ECO:0007669"/>
    <property type="project" value="UniProtKB-KW"/>
</dbReference>
<dbReference type="CDD" id="cd02440">
    <property type="entry name" value="AdoMet_MTases"/>
    <property type="match status" value="1"/>
</dbReference>
<dbReference type="PANTHER" id="PTHR43591:SF24">
    <property type="entry name" value="2-METHOXY-6-POLYPRENYL-1,4-BENZOQUINOL METHYLASE, MITOCHONDRIAL"/>
    <property type="match status" value="1"/>
</dbReference>
<protein>
    <recommendedName>
        <fullName evidence="5">Demethylmenaquinone methyltransferase</fullName>
        <ecNumber evidence="5">2.1.1.163</ecNumber>
    </recommendedName>
</protein>
<dbReference type="PROSITE" id="PS01183">
    <property type="entry name" value="UBIE_1"/>
    <property type="match status" value="1"/>
</dbReference>
<comment type="function">
    <text evidence="5">Methyltransferase required for the conversion of demethylmenaquinol (DMKH2) to menaquinol (MKH2).</text>
</comment>
<evidence type="ECO:0000256" key="2">
    <source>
        <dbReference type="ARBA" id="ARBA00022603"/>
    </source>
</evidence>
<keyword evidence="2 5" id="KW-0489">Methyltransferase</keyword>
<evidence type="ECO:0000313" key="7">
    <source>
        <dbReference type="Proteomes" id="UP000293952"/>
    </source>
</evidence>
<comment type="similarity">
    <text evidence="5">Belongs to the class I-like SAM-binding methyltransferase superfamily. MenG/UbiE family.</text>
</comment>
<comment type="catalytic activity">
    <reaction evidence="5">
        <text>a 2-demethylmenaquinol + S-adenosyl-L-methionine = a menaquinol + S-adenosyl-L-homocysteine + H(+)</text>
        <dbReference type="Rhea" id="RHEA:42640"/>
        <dbReference type="Rhea" id="RHEA-COMP:9539"/>
        <dbReference type="Rhea" id="RHEA-COMP:9563"/>
        <dbReference type="ChEBI" id="CHEBI:15378"/>
        <dbReference type="ChEBI" id="CHEBI:18151"/>
        <dbReference type="ChEBI" id="CHEBI:55437"/>
        <dbReference type="ChEBI" id="CHEBI:57856"/>
        <dbReference type="ChEBI" id="CHEBI:59789"/>
        <dbReference type="EC" id="2.1.1.163"/>
    </reaction>
</comment>
<dbReference type="NCBIfam" id="TIGR01934">
    <property type="entry name" value="MenG_MenH_UbiE"/>
    <property type="match status" value="1"/>
</dbReference>
<dbReference type="OrthoDB" id="9808140at2"/>
<dbReference type="PROSITE" id="PS51608">
    <property type="entry name" value="SAM_MT_UBIE"/>
    <property type="match status" value="1"/>
</dbReference>
<keyword evidence="1 5" id="KW-0474">Menaquinone biosynthesis</keyword>
<evidence type="ECO:0000256" key="4">
    <source>
        <dbReference type="ARBA" id="ARBA00022691"/>
    </source>
</evidence>
<comment type="caution">
    <text evidence="6">The sequence shown here is derived from an EMBL/GenBank/DDBJ whole genome shotgun (WGS) entry which is preliminary data.</text>
</comment>
<evidence type="ECO:0000256" key="1">
    <source>
        <dbReference type="ARBA" id="ARBA00022428"/>
    </source>
</evidence>
<reference evidence="6 7" key="1">
    <citation type="submission" date="2019-02" db="EMBL/GenBank/DDBJ databases">
        <title>Genome sequence of the sea-ice species Brumimicrobium glaciale.</title>
        <authorList>
            <person name="Bowman J.P."/>
        </authorList>
    </citation>
    <scope>NUCLEOTIDE SEQUENCE [LARGE SCALE GENOMIC DNA]</scope>
    <source>
        <strain evidence="6 7">IC156</strain>
    </source>
</reference>
<feature type="binding site" evidence="5">
    <location>
        <begin position="117"/>
        <end position="118"/>
    </location>
    <ligand>
        <name>S-adenosyl-L-methionine</name>
        <dbReference type="ChEBI" id="CHEBI:59789"/>
    </ligand>
</feature>
<comment type="caution">
    <text evidence="5">Lacks conserved residue(s) required for the propagation of feature annotation.</text>
</comment>
<keyword evidence="7" id="KW-1185">Reference proteome</keyword>
<dbReference type="Gene3D" id="3.40.50.150">
    <property type="entry name" value="Vaccinia Virus protein VP39"/>
    <property type="match status" value="1"/>
</dbReference>
<accession>A0A4Q4KNP0</accession>
<dbReference type="GO" id="GO:0043770">
    <property type="term" value="F:demethylmenaquinone methyltransferase activity"/>
    <property type="evidence" value="ECO:0007669"/>
    <property type="project" value="UniProtKB-UniRule"/>
</dbReference>
<evidence type="ECO:0000313" key="6">
    <source>
        <dbReference type="EMBL" id="RYM35025.1"/>
    </source>
</evidence>
<feature type="binding site" evidence="5">
    <location>
        <position position="70"/>
    </location>
    <ligand>
        <name>S-adenosyl-L-methionine</name>
        <dbReference type="ChEBI" id="CHEBI:59789"/>
    </ligand>
</feature>
<dbReference type="Proteomes" id="UP000293952">
    <property type="component" value="Unassembled WGS sequence"/>
</dbReference>
<dbReference type="NCBIfam" id="NF001244">
    <property type="entry name" value="PRK00216.1-5"/>
    <property type="match status" value="1"/>
</dbReference>
<keyword evidence="4 5" id="KW-0949">S-adenosyl-L-methionine</keyword>
<evidence type="ECO:0000256" key="5">
    <source>
        <dbReference type="HAMAP-Rule" id="MF_01813"/>
    </source>
</evidence>
<dbReference type="SUPFAM" id="SSF53335">
    <property type="entry name" value="S-adenosyl-L-methionine-dependent methyltransferases"/>
    <property type="match status" value="1"/>
</dbReference>
<name>A0A4Q4KNP0_9FLAO</name>
<organism evidence="6 7">
    <name type="scientific">Brumimicrobium glaciale</name>
    <dbReference type="NCBI Taxonomy" id="200475"/>
    <lineage>
        <taxon>Bacteria</taxon>
        <taxon>Pseudomonadati</taxon>
        <taxon>Bacteroidota</taxon>
        <taxon>Flavobacteriia</taxon>
        <taxon>Flavobacteriales</taxon>
        <taxon>Crocinitomicaceae</taxon>
        <taxon>Brumimicrobium</taxon>
    </lineage>
</organism>
<gene>
    <name evidence="6" type="primary">ubiE</name>
    <name evidence="5" type="synonym">menG</name>
    <name evidence="6" type="ORF">ERX46_06530</name>
</gene>
<sequence>MSEKKVVKPYNKVDKSKKEEVAEMFDNISAKYDFLNHFMSLGIDHLWRKRAINMLKASKPKKIIDLATGTGDFALAALKLNPEKVVGVDISNGMLEKGREKMKKRGKEDIISMVYGDSEDLPFADNEFDALTVGFGVRNYENLEKGLAEMLRVINVGGTAVILEFSKPKKFPIKQFFGFYSKYVIPTLGKTISKDSSAYEYLPESVAAFPEGQDFLDILNKVGYKNTTARLVSGGIATIYTGVK</sequence>
<dbReference type="Pfam" id="PF01209">
    <property type="entry name" value="Ubie_methyltran"/>
    <property type="match status" value="1"/>
</dbReference>
<comment type="pathway">
    <text evidence="5">Quinol/quinone metabolism; menaquinone biosynthesis; menaquinol from 1,4-dihydroxy-2-naphthoate: step 2/2.</text>
</comment>
<dbReference type="InterPro" id="IPR004033">
    <property type="entry name" value="UbiE/COQ5_MeTrFase"/>
</dbReference>